<dbReference type="PANTHER" id="PTHR40076">
    <property type="entry name" value="MEMBRANE PROTEIN-RELATED"/>
    <property type="match status" value="1"/>
</dbReference>
<feature type="transmembrane region" description="Helical" evidence="2">
    <location>
        <begin position="101"/>
        <end position="120"/>
    </location>
</feature>
<keyword evidence="2" id="KW-0812">Transmembrane</keyword>
<evidence type="ECO:0000256" key="2">
    <source>
        <dbReference type="SAM" id="Phobius"/>
    </source>
</evidence>
<feature type="transmembrane region" description="Helical" evidence="2">
    <location>
        <begin position="126"/>
        <end position="149"/>
    </location>
</feature>
<keyword evidence="4" id="KW-1185">Reference proteome</keyword>
<dbReference type="KEGG" id="fes:HER31_06765"/>
<feature type="region of interest" description="Disordered" evidence="1">
    <location>
        <begin position="221"/>
        <end position="240"/>
    </location>
</feature>
<dbReference type="Proteomes" id="UP000501602">
    <property type="component" value="Chromosome"/>
</dbReference>
<reference evidence="3 4" key="1">
    <citation type="submission" date="2020-04" db="EMBL/GenBank/DDBJ databases">
        <title>Ferrimonas sp. S7 isolated from sea water.</title>
        <authorList>
            <person name="Bae S.S."/>
            <person name="Baek K."/>
        </authorList>
    </citation>
    <scope>NUCLEOTIDE SEQUENCE [LARGE SCALE GENOMIC DNA]</scope>
    <source>
        <strain evidence="3 4">S7</strain>
    </source>
</reference>
<feature type="compositionally biased region" description="Low complexity" evidence="1">
    <location>
        <begin position="223"/>
        <end position="240"/>
    </location>
</feature>
<feature type="transmembrane region" description="Helical" evidence="2">
    <location>
        <begin position="25"/>
        <end position="48"/>
    </location>
</feature>
<dbReference type="RefSeq" id="WP_168659854.1">
    <property type="nucleotide sequence ID" value="NZ_CP051180.1"/>
</dbReference>
<feature type="transmembrane region" description="Helical" evidence="2">
    <location>
        <begin position="68"/>
        <end position="89"/>
    </location>
</feature>
<dbReference type="AlphaFoldDB" id="A0A6H1UFL9"/>
<sequence length="240" mass="26084">MFKIDVLSHTLKTAFATARHSIQPMLGAAALVLAILFAVALVGFQLIVEFNGIDPSSEEAIAEASLPLQLVILIIAAPFEAGLAYMAWLKVNNLPVTMKQLFQPWAMATPLIAIAILSSVAGNVGLAAFVIPGLYLIAVLSFANIYYLFRRGSPLKAMWESAQVVHKNLFLIVMFHMAMGTVIMLSAIPFGLGLVFTVPMYFYGKALLFNELFPQFIPNQQQPAPTETTDSPSESSSFEA</sequence>
<evidence type="ECO:0000313" key="4">
    <source>
        <dbReference type="Proteomes" id="UP000501602"/>
    </source>
</evidence>
<evidence type="ECO:0000256" key="1">
    <source>
        <dbReference type="SAM" id="MobiDB-lite"/>
    </source>
</evidence>
<dbReference type="PANTHER" id="PTHR40076:SF1">
    <property type="entry name" value="MEMBRANE PROTEIN"/>
    <property type="match status" value="1"/>
</dbReference>
<dbReference type="InterPro" id="IPR010380">
    <property type="entry name" value="DUF975"/>
</dbReference>
<protein>
    <submittedName>
        <fullName evidence="3">Uncharacterized protein</fullName>
    </submittedName>
</protein>
<keyword evidence="2" id="KW-0472">Membrane</keyword>
<name>A0A6H1UFL9_9GAMM</name>
<feature type="transmembrane region" description="Helical" evidence="2">
    <location>
        <begin position="169"/>
        <end position="202"/>
    </location>
</feature>
<organism evidence="3 4">
    <name type="scientific">Ferrimonas lipolytica</name>
    <dbReference type="NCBI Taxonomy" id="2724191"/>
    <lineage>
        <taxon>Bacteria</taxon>
        <taxon>Pseudomonadati</taxon>
        <taxon>Pseudomonadota</taxon>
        <taxon>Gammaproteobacteria</taxon>
        <taxon>Alteromonadales</taxon>
        <taxon>Ferrimonadaceae</taxon>
        <taxon>Ferrimonas</taxon>
    </lineage>
</organism>
<evidence type="ECO:0000313" key="3">
    <source>
        <dbReference type="EMBL" id="QIZ76592.1"/>
    </source>
</evidence>
<dbReference type="EMBL" id="CP051180">
    <property type="protein sequence ID" value="QIZ76592.1"/>
    <property type="molecule type" value="Genomic_DNA"/>
</dbReference>
<keyword evidence="2" id="KW-1133">Transmembrane helix</keyword>
<gene>
    <name evidence="3" type="ORF">HER31_06765</name>
</gene>
<accession>A0A6H1UFL9</accession>
<proteinExistence type="predicted"/>